<keyword evidence="2" id="KW-1185">Reference proteome</keyword>
<reference evidence="1" key="2">
    <citation type="submission" date="2020-11" db="EMBL/GenBank/DDBJ databases">
        <authorList>
            <person name="McCartney M.A."/>
            <person name="Auch B."/>
            <person name="Kono T."/>
            <person name="Mallez S."/>
            <person name="Becker A."/>
            <person name="Gohl D.M."/>
            <person name="Silverstein K.A.T."/>
            <person name="Koren S."/>
            <person name="Bechman K.B."/>
            <person name="Herman A."/>
            <person name="Abrahante J.E."/>
            <person name="Garbe J."/>
        </authorList>
    </citation>
    <scope>NUCLEOTIDE SEQUENCE</scope>
    <source>
        <strain evidence="1">Duluth1</strain>
        <tissue evidence="1">Whole animal</tissue>
    </source>
</reference>
<organism evidence="1 2">
    <name type="scientific">Dreissena polymorpha</name>
    <name type="common">Zebra mussel</name>
    <name type="synonym">Mytilus polymorpha</name>
    <dbReference type="NCBI Taxonomy" id="45954"/>
    <lineage>
        <taxon>Eukaryota</taxon>
        <taxon>Metazoa</taxon>
        <taxon>Spiralia</taxon>
        <taxon>Lophotrochozoa</taxon>
        <taxon>Mollusca</taxon>
        <taxon>Bivalvia</taxon>
        <taxon>Autobranchia</taxon>
        <taxon>Heteroconchia</taxon>
        <taxon>Euheterodonta</taxon>
        <taxon>Imparidentia</taxon>
        <taxon>Neoheterodontei</taxon>
        <taxon>Myida</taxon>
        <taxon>Dreissenoidea</taxon>
        <taxon>Dreissenidae</taxon>
        <taxon>Dreissena</taxon>
    </lineage>
</organism>
<reference evidence="1" key="1">
    <citation type="journal article" date="2019" name="bioRxiv">
        <title>The Genome of the Zebra Mussel, Dreissena polymorpha: A Resource for Invasive Species Research.</title>
        <authorList>
            <person name="McCartney M.A."/>
            <person name="Auch B."/>
            <person name="Kono T."/>
            <person name="Mallez S."/>
            <person name="Zhang Y."/>
            <person name="Obille A."/>
            <person name="Becker A."/>
            <person name="Abrahante J.E."/>
            <person name="Garbe J."/>
            <person name="Badalamenti J.P."/>
            <person name="Herman A."/>
            <person name="Mangelson H."/>
            <person name="Liachko I."/>
            <person name="Sullivan S."/>
            <person name="Sone E.D."/>
            <person name="Koren S."/>
            <person name="Silverstein K.A.T."/>
            <person name="Beckman K.B."/>
            <person name="Gohl D.M."/>
        </authorList>
    </citation>
    <scope>NUCLEOTIDE SEQUENCE</scope>
    <source>
        <strain evidence="1">Duluth1</strain>
        <tissue evidence="1">Whole animal</tissue>
    </source>
</reference>
<evidence type="ECO:0000313" key="1">
    <source>
        <dbReference type="EMBL" id="KAH3866239.1"/>
    </source>
</evidence>
<comment type="caution">
    <text evidence="1">The sequence shown here is derived from an EMBL/GenBank/DDBJ whole genome shotgun (WGS) entry which is preliminary data.</text>
</comment>
<evidence type="ECO:0000313" key="2">
    <source>
        <dbReference type="Proteomes" id="UP000828390"/>
    </source>
</evidence>
<proteinExistence type="predicted"/>
<protein>
    <submittedName>
        <fullName evidence="1">Uncharacterized protein</fullName>
    </submittedName>
</protein>
<gene>
    <name evidence="1" type="ORF">DPMN_029298</name>
</gene>
<accession>A0A9D4LYG4</accession>
<dbReference type="AlphaFoldDB" id="A0A9D4LYG4"/>
<sequence length="60" mass="6741">MASIPLGGDQLTRVTFDSVRVLRSGTHSQTERSRGRIIISCSARLVRENHQNHLHTRNSS</sequence>
<dbReference type="EMBL" id="JAIWYP010000002">
    <property type="protein sequence ID" value="KAH3866239.1"/>
    <property type="molecule type" value="Genomic_DNA"/>
</dbReference>
<name>A0A9D4LYG4_DREPO</name>
<dbReference type="Proteomes" id="UP000828390">
    <property type="component" value="Unassembled WGS sequence"/>
</dbReference>